<keyword evidence="4" id="KW-1185">Reference proteome</keyword>
<dbReference type="AlphaFoldDB" id="A0A0J1BIR5"/>
<feature type="coiled-coil region" evidence="1">
    <location>
        <begin position="428"/>
        <end position="462"/>
    </location>
</feature>
<evidence type="ECO:0000256" key="1">
    <source>
        <dbReference type="SAM" id="Coils"/>
    </source>
</evidence>
<feature type="region of interest" description="Disordered" evidence="2">
    <location>
        <begin position="204"/>
        <end position="231"/>
    </location>
</feature>
<evidence type="ECO:0000256" key="2">
    <source>
        <dbReference type="SAM" id="MobiDB-lite"/>
    </source>
</evidence>
<comment type="caution">
    <text evidence="3">The sequence shown here is derived from an EMBL/GenBank/DDBJ whole genome shotgun (WGS) entry which is preliminary data.</text>
</comment>
<protein>
    <submittedName>
        <fullName evidence="3">MJ0042 family finger-like protein</fullName>
    </submittedName>
</protein>
<feature type="compositionally biased region" description="Polar residues" evidence="2">
    <location>
        <begin position="32"/>
        <end position="56"/>
    </location>
</feature>
<feature type="region of interest" description="Disordered" evidence="2">
    <location>
        <begin position="121"/>
        <end position="180"/>
    </location>
</feature>
<dbReference type="STRING" id="595434.RISK_001564"/>
<reference evidence="3" key="1">
    <citation type="submission" date="2015-05" db="EMBL/GenBank/DDBJ databases">
        <title>Permanent draft genome of Rhodopirellula islandicus K833.</title>
        <authorList>
            <person name="Kizina J."/>
            <person name="Richter M."/>
            <person name="Glockner F.O."/>
            <person name="Harder J."/>
        </authorList>
    </citation>
    <scope>NUCLEOTIDE SEQUENCE [LARGE SCALE GENOMIC DNA]</scope>
    <source>
        <strain evidence="3">K833</strain>
    </source>
</reference>
<feature type="compositionally biased region" description="Basic residues" evidence="2">
    <location>
        <begin position="1"/>
        <end position="12"/>
    </location>
</feature>
<proteinExistence type="predicted"/>
<dbReference type="EMBL" id="LECT01000015">
    <property type="protein sequence ID" value="KLU06353.1"/>
    <property type="molecule type" value="Genomic_DNA"/>
</dbReference>
<dbReference type="PATRIC" id="fig|595434.4.peg.1498"/>
<name>A0A0J1BIR5_RHOIS</name>
<sequence>MARNNRKRKRRLTLPAPQSRPQVEQLGAGNIEGTQNPCEQVPESTAMSTNTSTPNDPNDKVQAKSASSGAGLTRADIVDVVSDAATPIDLRLQEIVSLLSEFEGRLTTRLDEFDLLSGTPSEQAELSLKAETPYEPDELTFAEEPDDAETPPPSPEIAYDDYLAYDENSAYEEEPTYAEDTSFAEASAFEDSALADLAAIDPAYDEHSENPELEPEPTTEPTAGSWQPPMAEEAPTDYVDLVSPEVHRLEEELQSERMRSHELQTQNEELAAQLASSGVTRTVSDTQGCDDSMSWEERKAKILEQMENDDFNAESFLESLSQSSQDIAASIDPDWIHNPVAFIDDLVDRLSQAEQTIAERNAEIHELQILLQNRADTRNDNVAFGAAAIAGMVDSDELVMAERARLAELKTEWEDKFRTAEIEVSLERAKLSRERQTLARRAEELEEQIEQLQREKRDARDYPKAGRRWLAELGLQSESE</sequence>
<feature type="region of interest" description="Disordered" evidence="2">
    <location>
        <begin position="1"/>
        <end position="71"/>
    </location>
</feature>
<evidence type="ECO:0000313" key="3">
    <source>
        <dbReference type="EMBL" id="KLU06353.1"/>
    </source>
</evidence>
<feature type="coiled-coil region" evidence="1">
    <location>
        <begin position="343"/>
        <end position="370"/>
    </location>
</feature>
<dbReference type="Proteomes" id="UP000036367">
    <property type="component" value="Unassembled WGS sequence"/>
</dbReference>
<feature type="coiled-coil region" evidence="1">
    <location>
        <begin position="246"/>
        <end position="273"/>
    </location>
</feature>
<evidence type="ECO:0000313" key="4">
    <source>
        <dbReference type="Proteomes" id="UP000036367"/>
    </source>
</evidence>
<organism evidence="3 4">
    <name type="scientific">Rhodopirellula islandica</name>
    <dbReference type="NCBI Taxonomy" id="595434"/>
    <lineage>
        <taxon>Bacteria</taxon>
        <taxon>Pseudomonadati</taxon>
        <taxon>Planctomycetota</taxon>
        <taxon>Planctomycetia</taxon>
        <taxon>Pirellulales</taxon>
        <taxon>Pirellulaceae</taxon>
        <taxon>Rhodopirellula</taxon>
    </lineage>
</organism>
<feature type="compositionally biased region" description="Acidic residues" evidence="2">
    <location>
        <begin position="134"/>
        <end position="149"/>
    </location>
</feature>
<keyword evidence="1" id="KW-0175">Coiled coil</keyword>
<gene>
    <name evidence="3" type="ORF">RISK_001564</name>
</gene>
<accession>A0A0J1BIR5</accession>